<dbReference type="InterPro" id="IPR036872">
    <property type="entry name" value="CH_dom_sf"/>
</dbReference>
<feature type="compositionally biased region" description="Polar residues" evidence="1">
    <location>
        <begin position="1220"/>
        <end position="1230"/>
    </location>
</feature>
<evidence type="ECO:0000256" key="1">
    <source>
        <dbReference type="SAM" id="MobiDB-lite"/>
    </source>
</evidence>
<dbReference type="InterPro" id="IPR052634">
    <property type="entry name" value="Sperm_flagellar-bone_growth"/>
</dbReference>
<dbReference type="RefSeq" id="XP_014249295.1">
    <property type="nucleotide sequence ID" value="XM_014393809.2"/>
</dbReference>
<name>A0A8I6RSM3_CIMLE</name>
<accession>A0A8I6RSM3</accession>
<dbReference type="InterPro" id="IPR001715">
    <property type="entry name" value="CH_dom"/>
</dbReference>
<evidence type="ECO:0000259" key="2">
    <source>
        <dbReference type="PROSITE" id="PS50021"/>
    </source>
</evidence>
<organism evidence="3 4">
    <name type="scientific">Cimex lectularius</name>
    <name type="common">Bed bug</name>
    <name type="synonym">Acanthia lectularia</name>
    <dbReference type="NCBI Taxonomy" id="79782"/>
    <lineage>
        <taxon>Eukaryota</taxon>
        <taxon>Metazoa</taxon>
        <taxon>Ecdysozoa</taxon>
        <taxon>Arthropoda</taxon>
        <taxon>Hexapoda</taxon>
        <taxon>Insecta</taxon>
        <taxon>Pterygota</taxon>
        <taxon>Neoptera</taxon>
        <taxon>Paraneoptera</taxon>
        <taxon>Hemiptera</taxon>
        <taxon>Heteroptera</taxon>
        <taxon>Panheteroptera</taxon>
        <taxon>Cimicomorpha</taxon>
        <taxon>Cimicidae</taxon>
        <taxon>Cimex</taxon>
    </lineage>
</organism>
<dbReference type="SUPFAM" id="SSF47576">
    <property type="entry name" value="Calponin-homology domain, CH-domain"/>
    <property type="match status" value="1"/>
</dbReference>
<dbReference type="OrthoDB" id="62528at2759"/>
<evidence type="ECO:0000313" key="3">
    <source>
        <dbReference type="EnsemblMetazoa" id="XP_014249295.1"/>
    </source>
</evidence>
<dbReference type="KEGG" id="clec:106666535"/>
<reference evidence="3" key="1">
    <citation type="submission" date="2022-01" db="UniProtKB">
        <authorList>
            <consortium name="EnsemblMetazoa"/>
        </authorList>
    </citation>
    <scope>IDENTIFICATION</scope>
</reference>
<dbReference type="InterPro" id="IPR056199">
    <property type="entry name" value="SPEF2_C"/>
</dbReference>
<dbReference type="Gene3D" id="3.40.50.300">
    <property type="entry name" value="P-loop containing nucleotide triphosphate hydrolases"/>
    <property type="match status" value="1"/>
</dbReference>
<feature type="region of interest" description="Disordered" evidence="1">
    <location>
        <begin position="1265"/>
        <end position="1291"/>
    </location>
</feature>
<dbReference type="EnsemblMetazoa" id="XM_014393809.2">
    <property type="protein sequence ID" value="XP_014249295.1"/>
    <property type="gene ID" value="LOC106666535"/>
</dbReference>
<protein>
    <recommendedName>
        <fullName evidence="2">Calponin-homology (CH) domain-containing protein</fullName>
    </recommendedName>
</protein>
<dbReference type="EnsemblMetazoa" id="XM_014393810.2">
    <property type="protein sequence ID" value="XP_014249296.1"/>
    <property type="gene ID" value="LOC106666535"/>
</dbReference>
<proteinExistence type="predicted"/>
<feature type="domain" description="Calponin-homology (CH)" evidence="2">
    <location>
        <begin position="1"/>
        <end position="107"/>
    </location>
</feature>
<dbReference type="InterPro" id="IPR027417">
    <property type="entry name" value="P-loop_NTPase"/>
</dbReference>
<feature type="region of interest" description="Disordered" evidence="1">
    <location>
        <begin position="1207"/>
        <end position="1230"/>
    </location>
</feature>
<dbReference type="PANTHER" id="PTHR14919:SF0">
    <property type="entry name" value="SPERM FLAGELLAR PROTEIN 2"/>
    <property type="match status" value="1"/>
</dbReference>
<dbReference type="InterPro" id="IPR011992">
    <property type="entry name" value="EF-hand-dom_pair"/>
</dbReference>
<feature type="compositionally biased region" description="Polar residues" evidence="1">
    <location>
        <begin position="726"/>
        <end position="735"/>
    </location>
</feature>
<sequence length="1799" mass="210068">MTTIIQNWVCNKTGVLLNLDHKDVGRKLFDGFIYYKLIEFITPGSGSVKQPKFPVSSQFEALSNLEMLCPWLKILGVNHDPFFLKKISQRNKEACLRMLYEIYLRVEDRNHIYMVTKQREAYLLSKEENGFQVKKAPESQIDFVDTKCHNSGLLEDPLVHSKPLVLKYKYRKEKLLKKCKQESARRARKLALLNNAKFGHNDKMKINLTPPATHNEDVCIKRCESKKHVALSPEQMNLLNKKKRTLNMEKTKLKMFSSILYDLWSTFTANELEDFENTVRSKLLEQSSQEKQLSIKWTQLHTQYKNFFQQSIVTNEQTERPGPILADIYPYKKVDEKKRILELHSRLFEEVASKMERENLALCGQTAIDLVDYSTLKSEYWRAHEHDVPKYVEFLWKELFYKGLPIELEVNNHFNNKSSYDRVEGIKMHYLQTKIPDALLDVIVDCYLKQKGLWSSSNEPRSLNNFGFIIHTLLQNKYPLPPDIQLLKLPEFTIKVILADVQDPFVLNQMKELLEVQKVVLIDVNLFTNYCLEKFEEEKSYYDLFRNADFLEKFSDIVELVGFVPRYKNLVNKETQFPPADGVGPKHSYAGLLGKLAFEMLNEGECLDDVLLVAMLVEYLKTLEGKRGFVLAGYPTTQYQILLFEYFIMGKPLKTNIKKWDTDLQFPVNSGILLYLDSLIRRSIVDKDIYHEQSESQFLSSMVDYLNDSTEEEKLDEYDKEEQRQPHSQVTSPGTNKHRSLSHGKSFSTCYGDNVSYLASSEPWTYEDLNRFRTSKILPNPLAEWPNKDGISQTYIERFITICKGYNYVKSDRNLRKNGNKTFDYKKCKTTSQKTNYLRNNITGEQVYEQFDKFTKIYIWEFDVETLAFISKIILDLDVDLPTKEIKQSIVSFGRLVTKARENDNFVKPRDGLCDDIQYIPSPAYYDCKRLMGRSRYGKSTEGDSFSYTYDSENSDSHIYVQKPLPDKLQIAMASVWEQVEKSYLGKLRESLSKVLSIKSQWLPFKNYVSQMIKQSIQKSDERLQIVNNFQLMFNAVELFTRKDPNVKAELHFRVKELNDILLNLIEKKRLTALEVKNDLEDTQWVRNYILLLTNSYLRLLQHEIDRTVDSLQIVVDYYTSMLGLLPDTKILPKVDIKPILLEEDDYPFGKKKSKVSQSYSMSLKRSTSSVNDPSSNSSNFLSSGLNVIRGKIKSLQSFFSSVINPDKKQTADKKPSQARLGSTIQSVGKGTKTVSSKKLIKEKMKRKVDQSRSKSIAVSIKSLRATGNPYESPRNESRLSTRTKSIKRENSDEQILKDKIKTEWQNVVRMEIDRLVDIVALIEEKAIADIEAAVNTVNYLYEKFETDIEECYQKEQKALSNIRKIFSAAIEDEVPIQPLLVFDNDKFFIDKSNLLFQDIPPHPPESIEEETDDYKFKISQLEKLVTKLQNISPNSIMRETLGSILHAHFRSNEVPEQWKQLSKKQIDEILSFVYGRVDVVDWKVFVMFATDIPFPTVDDLLDLKKHFEQIDKEKNEIISKQQFYDTTLWIDRKFTPDLQGDLHLILSKLLMQKVFEVTNSELNYKEFLLFFCKSETNKEGFMKILEVLNDKGNLRRKDCAVHEVVPVDAIIVAKQEFDRILSNAFNVIDGIPVKTLPTDNYENIFASPHNEYLETEMILAKNWLTSPRTRISTCYESDPHFDDHVQSFEEYKNCLPLYERFREPIWYKCVHYKLALTIFMFALNLNFTSPDGLQRQQYIETRLKDLFKEKGVNNYIQAFHLYESKFMQEIFETSFFFKTCQLDVLLQKYTKDKSSHQK</sequence>
<dbReference type="Pfam" id="PF22946">
    <property type="entry name" value="SPEF2_D5"/>
    <property type="match status" value="1"/>
</dbReference>
<dbReference type="PROSITE" id="PS50021">
    <property type="entry name" value="CH"/>
    <property type="match status" value="1"/>
</dbReference>
<keyword evidence="4" id="KW-1185">Reference proteome</keyword>
<dbReference type="InterPro" id="IPR054517">
    <property type="entry name" value="SPEF2_D5"/>
</dbReference>
<feature type="compositionally biased region" description="Basic and acidic residues" evidence="1">
    <location>
        <begin position="1207"/>
        <end position="1216"/>
    </location>
</feature>
<evidence type="ECO:0000313" key="4">
    <source>
        <dbReference type="Proteomes" id="UP000494040"/>
    </source>
</evidence>
<feature type="region of interest" description="Disordered" evidence="1">
    <location>
        <begin position="713"/>
        <end position="741"/>
    </location>
</feature>
<dbReference type="Proteomes" id="UP000494040">
    <property type="component" value="Unassembled WGS sequence"/>
</dbReference>
<dbReference type="Pfam" id="PF24082">
    <property type="entry name" value="SPEF2_C"/>
    <property type="match status" value="1"/>
</dbReference>
<dbReference type="RefSeq" id="XP_014249296.1">
    <property type="nucleotide sequence ID" value="XM_014393810.2"/>
</dbReference>
<dbReference type="SUPFAM" id="SSF47473">
    <property type="entry name" value="EF-hand"/>
    <property type="match status" value="1"/>
</dbReference>
<dbReference type="GeneID" id="106666535"/>
<dbReference type="PANTHER" id="PTHR14919">
    <property type="entry name" value="KPL2-RELATED"/>
    <property type="match status" value="1"/>
</dbReference>